<organism evidence="8 9">
    <name type="scientific">Chloropicon roscoffensis</name>
    <dbReference type="NCBI Taxonomy" id="1461544"/>
    <lineage>
        <taxon>Eukaryota</taxon>
        <taxon>Viridiplantae</taxon>
        <taxon>Chlorophyta</taxon>
        <taxon>Chloropicophyceae</taxon>
        <taxon>Chloropicales</taxon>
        <taxon>Chloropicaceae</taxon>
        <taxon>Chloropicon</taxon>
    </lineage>
</organism>
<comment type="subcellular location">
    <subcellularLocation>
        <location evidence="1">Nucleus</location>
    </subcellularLocation>
</comment>
<dbReference type="SUPFAM" id="SSF54171">
    <property type="entry name" value="DNA-binding domain"/>
    <property type="match status" value="2"/>
</dbReference>
<accession>A0AAX4NX50</accession>
<feature type="region of interest" description="Disordered" evidence="6">
    <location>
        <begin position="56"/>
        <end position="103"/>
    </location>
</feature>
<feature type="region of interest" description="Disordered" evidence="6">
    <location>
        <begin position="238"/>
        <end position="261"/>
    </location>
</feature>
<feature type="domain" description="AP2/ERF" evidence="7">
    <location>
        <begin position="259"/>
        <end position="315"/>
    </location>
</feature>
<dbReference type="PANTHER" id="PTHR32467">
    <property type="entry name" value="AP2-LIKE ETHYLENE-RESPONSIVE TRANSCRIPTION FACTOR"/>
    <property type="match status" value="1"/>
</dbReference>
<feature type="region of interest" description="Disordered" evidence="6">
    <location>
        <begin position="492"/>
        <end position="600"/>
    </location>
</feature>
<evidence type="ECO:0000256" key="6">
    <source>
        <dbReference type="SAM" id="MobiDB-lite"/>
    </source>
</evidence>
<feature type="compositionally biased region" description="Basic and acidic residues" evidence="6">
    <location>
        <begin position="7"/>
        <end position="19"/>
    </location>
</feature>
<keyword evidence="9" id="KW-1185">Reference proteome</keyword>
<evidence type="ECO:0000256" key="1">
    <source>
        <dbReference type="ARBA" id="ARBA00004123"/>
    </source>
</evidence>
<reference evidence="8 9" key="1">
    <citation type="submission" date="2024-03" db="EMBL/GenBank/DDBJ databases">
        <title>Complete genome sequence of the green alga Chloropicon roscoffensis RCC1871.</title>
        <authorList>
            <person name="Lemieux C."/>
            <person name="Pombert J.-F."/>
            <person name="Otis C."/>
            <person name="Turmel M."/>
        </authorList>
    </citation>
    <scope>NUCLEOTIDE SEQUENCE [LARGE SCALE GENOMIC DNA]</scope>
    <source>
        <strain evidence="8 9">RCC1871</strain>
    </source>
</reference>
<feature type="region of interest" description="Disordered" evidence="6">
    <location>
        <begin position="1"/>
        <end position="28"/>
    </location>
</feature>
<dbReference type="EMBL" id="CP151501">
    <property type="protein sequence ID" value="WZN58500.1"/>
    <property type="molecule type" value="Genomic_DNA"/>
</dbReference>
<dbReference type="InterPro" id="IPR016177">
    <property type="entry name" value="DNA-bd_dom_sf"/>
</dbReference>
<proteinExistence type="predicted"/>
<evidence type="ECO:0000256" key="4">
    <source>
        <dbReference type="ARBA" id="ARBA00023163"/>
    </source>
</evidence>
<feature type="compositionally biased region" description="Basic and acidic residues" evidence="6">
    <location>
        <begin position="556"/>
        <end position="571"/>
    </location>
</feature>
<dbReference type="Gene3D" id="3.30.730.10">
    <property type="entry name" value="AP2/ERF domain"/>
    <property type="match status" value="2"/>
</dbReference>
<dbReference type="AlphaFoldDB" id="A0AAX4NX50"/>
<name>A0AAX4NX50_9CHLO</name>
<protein>
    <submittedName>
        <fullName evidence="8">AP2-like ethylene-responsive transcription factor</fullName>
    </submittedName>
</protein>
<evidence type="ECO:0000313" key="9">
    <source>
        <dbReference type="Proteomes" id="UP001472866"/>
    </source>
</evidence>
<dbReference type="GO" id="GO:0003700">
    <property type="term" value="F:DNA-binding transcription factor activity"/>
    <property type="evidence" value="ECO:0007669"/>
    <property type="project" value="InterPro"/>
</dbReference>
<dbReference type="PANTHER" id="PTHR32467:SF90">
    <property type="entry name" value="AP2-LIKE ETHYLENE-RESPONSIVE TRANSCRIPTION FACTOR AIL1"/>
    <property type="match status" value="1"/>
</dbReference>
<keyword evidence="3" id="KW-0238">DNA-binding</keyword>
<evidence type="ECO:0000259" key="7">
    <source>
        <dbReference type="PROSITE" id="PS51032"/>
    </source>
</evidence>
<dbReference type="GO" id="GO:0005634">
    <property type="term" value="C:nucleus"/>
    <property type="evidence" value="ECO:0007669"/>
    <property type="project" value="UniProtKB-SubCell"/>
</dbReference>
<dbReference type="PRINTS" id="PR00367">
    <property type="entry name" value="ETHRSPELEMNT"/>
</dbReference>
<keyword evidence="2" id="KW-0805">Transcription regulation</keyword>
<gene>
    <name evidence="8" type="ORF">HKI87_01g00220</name>
</gene>
<keyword evidence="4" id="KW-0804">Transcription</keyword>
<evidence type="ECO:0000256" key="2">
    <source>
        <dbReference type="ARBA" id="ARBA00023015"/>
    </source>
</evidence>
<keyword evidence="5" id="KW-0539">Nucleus</keyword>
<dbReference type="GO" id="GO:0003677">
    <property type="term" value="F:DNA binding"/>
    <property type="evidence" value="ECO:0007669"/>
    <property type="project" value="UniProtKB-KW"/>
</dbReference>
<feature type="region of interest" description="Disordered" evidence="6">
    <location>
        <begin position="130"/>
        <end position="169"/>
    </location>
</feature>
<feature type="compositionally biased region" description="Polar residues" evidence="6">
    <location>
        <begin position="61"/>
        <end position="72"/>
    </location>
</feature>
<feature type="compositionally biased region" description="Gly residues" evidence="6">
    <location>
        <begin position="208"/>
        <end position="223"/>
    </location>
</feature>
<dbReference type="InterPro" id="IPR001471">
    <property type="entry name" value="AP2/ERF_dom"/>
</dbReference>
<evidence type="ECO:0000256" key="3">
    <source>
        <dbReference type="ARBA" id="ARBA00023125"/>
    </source>
</evidence>
<feature type="compositionally biased region" description="Gly residues" evidence="6">
    <location>
        <begin position="575"/>
        <end position="584"/>
    </location>
</feature>
<dbReference type="InterPro" id="IPR036955">
    <property type="entry name" value="AP2/ERF_dom_sf"/>
</dbReference>
<sequence>MEGDAIDTGHRENENDVGRTRPAHAKGKESLDLDDVLNCCLPYNFSYGDLNKLDSPMGGNNPHSGGQASNHNWLHDAPQLAPDAGQHQHHEQHHSGSYLGLLGKSQSAPPQYFDAIAPLGFPDCEGGSPGDIALSSFVRDPQGSGAADPAPHAHNNQRHSGPPAAPYYDRRASLSFSSTGAENQGRTIHLGRVISRELTFFPQQQQQRGGGQPRGSGANGGEDGLSAFELALNRHRAKGPARPAQGTGHRKSPMKSTSRFRGVTHHCRTGRFEAHIWQSGKQVYLGGFDEEMQAALAYDMAAIKYRGSAVETNYAKCEHSVALDETGQSVVDCVGRIKVEDLVLALRRKSRGFQKGTSKYRGVTKHQKGKWEARIGLLVGKKYRYLGLYATEDEAAEAYDREAIKQRGLDAITNFDVTKYVDQLTREDAELVRIHGGTPPGRGIQNPNSRYRYASLKSDTAAAAQRKNPSIHCLLKAFDRVKEMRLSEEAAAETEARMAARGARKRTEEGEVAVGGKRMKQREPSGAMPRLTQPSLPEGGTDGKLDQLDVVPGGERQTKEGEGEGETKAETNGKAGKGGHGEGPGKAAARALLSHTMTQI</sequence>
<feature type="domain" description="AP2/ERF" evidence="7">
    <location>
        <begin position="359"/>
        <end position="416"/>
    </location>
</feature>
<dbReference type="PROSITE" id="PS51032">
    <property type="entry name" value="AP2_ERF"/>
    <property type="match status" value="2"/>
</dbReference>
<dbReference type="CDD" id="cd00018">
    <property type="entry name" value="AP2"/>
    <property type="match status" value="2"/>
</dbReference>
<evidence type="ECO:0000256" key="5">
    <source>
        <dbReference type="ARBA" id="ARBA00023242"/>
    </source>
</evidence>
<evidence type="ECO:0000313" key="8">
    <source>
        <dbReference type="EMBL" id="WZN58500.1"/>
    </source>
</evidence>
<feature type="region of interest" description="Disordered" evidence="6">
    <location>
        <begin position="202"/>
        <end position="224"/>
    </location>
</feature>
<dbReference type="SMART" id="SM00380">
    <property type="entry name" value="AP2"/>
    <property type="match status" value="2"/>
</dbReference>
<dbReference type="Proteomes" id="UP001472866">
    <property type="component" value="Chromosome 01"/>
</dbReference>